<proteinExistence type="predicted"/>
<dbReference type="Proteomes" id="UP000298649">
    <property type="component" value="Chromosome circular"/>
</dbReference>
<gene>
    <name evidence="2" type="ORF">CFBP7129_07300</name>
</gene>
<protein>
    <submittedName>
        <fullName evidence="2">Uncharacterized protein</fullName>
    </submittedName>
</protein>
<name>A0A4D7YS07_AGRTU</name>
<dbReference type="AlphaFoldDB" id="A0A4D7YS07"/>
<evidence type="ECO:0000256" key="1">
    <source>
        <dbReference type="SAM" id="Phobius"/>
    </source>
</evidence>
<keyword evidence="1" id="KW-0812">Transmembrane</keyword>
<feature type="transmembrane region" description="Helical" evidence="1">
    <location>
        <begin position="57"/>
        <end position="77"/>
    </location>
</feature>
<dbReference type="EMBL" id="CP039922">
    <property type="protein sequence ID" value="QCL94019.1"/>
    <property type="molecule type" value="Genomic_DNA"/>
</dbReference>
<sequence length="90" mass="10717">MKKKLRSPGVPTQNAFAFCAFPANFSRKPEKSISISVNLYYFSFFEYLEKRERSNGCLFIFYAFVYYLDMAICLFLYRLPFRRFEGMIGI</sequence>
<accession>A0A4D7YS07</accession>
<reference evidence="2 3" key="1">
    <citation type="submission" date="2019-04" db="EMBL/GenBank/DDBJ databases">
        <title>Complete genome sequence of Agrobacterium tumefaciens CFBP7129.</title>
        <authorList>
            <person name="Haryono M."/>
            <person name="Lin Y.-C."/>
            <person name="Lai E.-M."/>
            <person name="Kuo C.-H."/>
        </authorList>
    </citation>
    <scope>NUCLEOTIDE SEQUENCE [LARGE SCALE GENOMIC DNA]</scope>
    <source>
        <strain evidence="2 3">CFBP7129</strain>
    </source>
</reference>
<keyword evidence="1" id="KW-0472">Membrane</keyword>
<organism evidence="2 3">
    <name type="scientific">Agrobacterium tumefaciens</name>
    <dbReference type="NCBI Taxonomy" id="358"/>
    <lineage>
        <taxon>Bacteria</taxon>
        <taxon>Pseudomonadati</taxon>
        <taxon>Pseudomonadota</taxon>
        <taxon>Alphaproteobacteria</taxon>
        <taxon>Hyphomicrobiales</taxon>
        <taxon>Rhizobiaceae</taxon>
        <taxon>Rhizobium/Agrobacterium group</taxon>
        <taxon>Agrobacterium</taxon>
        <taxon>Agrobacterium tumefaciens complex</taxon>
    </lineage>
</organism>
<evidence type="ECO:0000313" key="3">
    <source>
        <dbReference type="Proteomes" id="UP000298649"/>
    </source>
</evidence>
<keyword evidence="1" id="KW-1133">Transmembrane helix</keyword>
<evidence type="ECO:0000313" key="2">
    <source>
        <dbReference type="EMBL" id="QCL94019.1"/>
    </source>
</evidence>